<feature type="compositionally biased region" description="Polar residues" evidence="1">
    <location>
        <begin position="1"/>
        <end position="15"/>
    </location>
</feature>
<dbReference type="PROSITE" id="PS50006">
    <property type="entry name" value="FHA_DOMAIN"/>
    <property type="match status" value="1"/>
</dbReference>
<keyword evidence="4" id="KW-1185">Reference proteome</keyword>
<dbReference type="Proteomes" id="UP000799118">
    <property type="component" value="Unassembled WGS sequence"/>
</dbReference>
<dbReference type="Gene3D" id="2.60.200.20">
    <property type="match status" value="1"/>
</dbReference>
<organism evidence="3 4">
    <name type="scientific">Gymnopus androsaceus JB14</name>
    <dbReference type="NCBI Taxonomy" id="1447944"/>
    <lineage>
        <taxon>Eukaryota</taxon>
        <taxon>Fungi</taxon>
        <taxon>Dikarya</taxon>
        <taxon>Basidiomycota</taxon>
        <taxon>Agaricomycotina</taxon>
        <taxon>Agaricomycetes</taxon>
        <taxon>Agaricomycetidae</taxon>
        <taxon>Agaricales</taxon>
        <taxon>Marasmiineae</taxon>
        <taxon>Omphalotaceae</taxon>
        <taxon>Gymnopus</taxon>
    </lineage>
</organism>
<dbReference type="InterPro" id="IPR000253">
    <property type="entry name" value="FHA_dom"/>
</dbReference>
<evidence type="ECO:0000259" key="2">
    <source>
        <dbReference type="PROSITE" id="PS50006"/>
    </source>
</evidence>
<protein>
    <recommendedName>
        <fullName evidence="2">FHA domain-containing protein</fullName>
    </recommendedName>
</protein>
<evidence type="ECO:0000313" key="4">
    <source>
        <dbReference type="Proteomes" id="UP000799118"/>
    </source>
</evidence>
<dbReference type="EMBL" id="ML770589">
    <property type="protein sequence ID" value="KAE9383282.1"/>
    <property type="molecule type" value="Genomic_DNA"/>
</dbReference>
<dbReference type="SUPFAM" id="SSF49879">
    <property type="entry name" value="SMAD/FHA domain"/>
    <property type="match status" value="1"/>
</dbReference>
<reference evidence="3" key="1">
    <citation type="journal article" date="2019" name="Environ. Microbiol.">
        <title>Fungal ecological strategies reflected in gene transcription - a case study of two litter decomposers.</title>
        <authorList>
            <person name="Barbi F."/>
            <person name="Kohler A."/>
            <person name="Barry K."/>
            <person name="Baskaran P."/>
            <person name="Daum C."/>
            <person name="Fauchery L."/>
            <person name="Ihrmark K."/>
            <person name="Kuo A."/>
            <person name="LaButti K."/>
            <person name="Lipzen A."/>
            <person name="Morin E."/>
            <person name="Grigoriev I.V."/>
            <person name="Henrissat B."/>
            <person name="Lindahl B."/>
            <person name="Martin F."/>
        </authorList>
    </citation>
    <scope>NUCLEOTIDE SEQUENCE</scope>
    <source>
        <strain evidence="3">JB14</strain>
    </source>
</reference>
<name>A0A6A4GCM4_9AGAR</name>
<gene>
    <name evidence="3" type="ORF">BT96DRAFT_1009425</name>
</gene>
<evidence type="ECO:0000313" key="3">
    <source>
        <dbReference type="EMBL" id="KAE9383282.1"/>
    </source>
</evidence>
<dbReference type="OrthoDB" id="687730at2759"/>
<feature type="compositionally biased region" description="Low complexity" evidence="1">
    <location>
        <begin position="29"/>
        <end position="38"/>
    </location>
</feature>
<evidence type="ECO:0000256" key="1">
    <source>
        <dbReference type="SAM" id="MobiDB-lite"/>
    </source>
</evidence>
<feature type="domain" description="FHA" evidence="2">
    <location>
        <begin position="113"/>
        <end position="169"/>
    </location>
</feature>
<proteinExistence type="predicted"/>
<feature type="compositionally biased region" description="Low complexity" evidence="1">
    <location>
        <begin position="72"/>
        <end position="87"/>
    </location>
</feature>
<accession>A0A6A4GCM4</accession>
<feature type="region of interest" description="Disordered" evidence="1">
    <location>
        <begin position="1"/>
        <end position="96"/>
    </location>
</feature>
<sequence length="291" mass="30955">MGTNTPSTESPQLRSTIIAPPVPAPTEFPAALRQASPSSQPPPASRANANAYPSPDPVAKSQIVRPPAVPTNSSSNNPFSNHIHAAPHPAPPAPSETHLEAITRDLAPSSPALRIGRFTDCSGLGVSAVNALASHKLAFRSKSFRGRMPRFGYKYTKSSSGTFLNHIRLSPAGAESRPHQVRDGDTFQLGVDYQGGSEDIYKSVKIRIELGREWQSGANQFNTNAIRNLKALAQAVTVTPSASNAKSTGKRTMFRGSGGSCNAFRDSVPNGELSVIRRDLDWKAIAGYGTS</sequence>
<dbReference type="AlphaFoldDB" id="A0A6A4GCM4"/>
<dbReference type="InterPro" id="IPR008984">
    <property type="entry name" value="SMAD_FHA_dom_sf"/>
</dbReference>